<dbReference type="EC" id="1.14.12.17" evidence="4"/>
<evidence type="ECO:0000256" key="9">
    <source>
        <dbReference type="ARBA" id="ARBA00048649"/>
    </source>
</evidence>
<evidence type="ECO:0000256" key="1">
    <source>
        <dbReference type="ARBA" id="ARBA00001970"/>
    </source>
</evidence>
<keyword evidence="11" id="KW-0349">Heme</keyword>
<dbReference type="InterPro" id="IPR039261">
    <property type="entry name" value="FNR_nucleotide-bd"/>
</dbReference>
<sequence>MGLEDSDALRVLRDALAPDDSGAGGELVHRFYTHWFAVDGSVRDLFPPEMDAQRAAFGHALHWVYGELVEQRAQEPVAFLAQLGRDHRKYGVLPAHYESLRRALRTTLRAHLGQHSPGAWTDAVDEAANQSLNLITGVMSGAADAEGGPAWWDGTVIEHHRVSRDLAVVRLRLDRPMHYHPGQYVNVQVPQCPRRWRFLSPAIPVDPEAGIEFHVRQVPGGLVSTAIVNESRPGDRWRLSSPHGGLQVDRDGGDVLMVAGSTGLAPLRALIMDLSRYADNPRVHLFFGARYRCELYDLPTLWQVCAHNPWLSVSPVSEYNRDPAWAADYPDVTPPRGLHVHQIGQLPEVVTKYGGWGDRQILICGGPKMVQATKAALIAKGAPAERIQHDPLFR</sequence>
<dbReference type="Gene3D" id="1.10.490.10">
    <property type="entry name" value="Globins"/>
    <property type="match status" value="1"/>
</dbReference>
<dbReference type="InterPro" id="IPR001433">
    <property type="entry name" value="OxRdtase_FAD/NAD-bd"/>
</dbReference>
<dbReference type="InterPro" id="IPR001709">
    <property type="entry name" value="Flavoprot_Pyr_Nucl_cyt_Rdtase"/>
</dbReference>
<evidence type="ECO:0000256" key="3">
    <source>
        <dbReference type="ARBA" id="ARBA00006401"/>
    </source>
</evidence>
<keyword evidence="8" id="KW-0520">NAD</keyword>
<keyword evidence="11" id="KW-0408">Iron</keyword>
<name>A0A0E4GVU3_MYCLN</name>
<dbReference type="RefSeq" id="WP_090599253.1">
    <property type="nucleotide sequence ID" value="NZ_CTEE01000001.1"/>
</dbReference>
<dbReference type="SUPFAM" id="SSF63380">
    <property type="entry name" value="Riboflavin synthase domain-like"/>
    <property type="match status" value="1"/>
</dbReference>
<comment type="similarity">
    <text evidence="11">Belongs to the globin family.</text>
</comment>
<organism evidence="14 15">
    <name type="scientific">Mycobacterium lentiflavum</name>
    <dbReference type="NCBI Taxonomy" id="141349"/>
    <lineage>
        <taxon>Bacteria</taxon>
        <taxon>Bacillati</taxon>
        <taxon>Actinomycetota</taxon>
        <taxon>Actinomycetes</taxon>
        <taxon>Mycobacteriales</taxon>
        <taxon>Mycobacteriaceae</taxon>
        <taxon>Mycobacterium</taxon>
        <taxon>Mycobacterium simiae complex</taxon>
    </lineage>
</organism>
<dbReference type="Pfam" id="PF00042">
    <property type="entry name" value="Globin"/>
    <property type="match status" value="1"/>
</dbReference>
<dbReference type="InterPro" id="IPR017927">
    <property type="entry name" value="FAD-bd_FR_type"/>
</dbReference>
<proteinExistence type="inferred from homology"/>
<evidence type="ECO:0000313" key="14">
    <source>
        <dbReference type="EMBL" id="CQD04830.1"/>
    </source>
</evidence>
<evidence type="ECO:0000256" key="8">
    <source>
        <dbReference type="ARBA" id="ARBA00023027"/>
    </source>
</evidence>
<dbReference type="Gene3D" id="3.40.50.80">
    <property type="entry name" value="Nucleotide-binding domain of ferredoxin-NADP reductase (FNR) module"/>
    <property type="match status" value="1"/>
</dbReference>
<evidence type="ECO:0000256" key="10">
    <source>
        <dbReference type="ARBA" id="ARBA00049433"/>
    </source>
</evidence>
<feature type="domain" description="Globin" evidence="12">
    <location>
        <begin position="1"/>
        <end position="144"/>
    </location>
</feature>
<feature type="domain" description="FAD-binding FR-type" evidence="13">
    <location>
        <begin position="149"/>
        <end position="249"/>
    </location>
</feature>
<dbReference type="CDD" id="cd19753">
    <property type="entry name" value="Mb-like_oxidoreductase"/>
    <property type="match status" value="1"/>
</dbReference>
<evidence type="ECO:0000256" key="4">
    <source>
        <dbReference type="ARBA" id="ARBA00012229"/>
    </source>
</evidence>
<dbReference type="Proteomes" id="UP000199251">
    <property type="component" value="Unassembled WGS sequence"/>
</dbReference>
<dbReference type="OrthoDB" id="3213438at2"/>
<dbReference type="Pfam" id="PF00970">
    <property type="entry name" value="FAD_binding_6"/>
    <property type="match status" value="1"/>
</dbReference>
<keyword evidence="7" id="KW-0411">Iron-sulfur</keyword>
<dbReference type="PROSITE" id="PS51384">
    <property type="entry name" value="FAD_FR"/>
    <property type="match status" value="1"/>
</dbReference>
<keyword evidence="11" id="KW-0479">Metal-binding</keyword>
<dbReference type="GO" id="GO:0051537">
    <property type="term" value="F:2 iron, 2 sulfur cluster binding"/>
    <property type="evidence" value="ECO:0007669"/>
    <property type="project" value="UniProtKB-KW"/>
</dbReference>
<dbReference type="CDD" id="cd06187">
    <property type="entry name" value="O2ase_reductase_like"/>
    <property type="match status" value="1"/>
</dbReference>
<dbReference type="Gene3D" id="2.40.30.10">
    <property type="entry name" value="Translation factors"/>
    <property type="match status" value="1"/>
</dbReference>
<keyword evidence="5" id="KW-0001">2Fe-2S</keyword>
<evidence type="ECO:0000256" key="2">
    <source>
        <dbReference type="ARBA" id="ARBA00001974"/>
    </source>
</evidence>
<dbReference type="SUPFAM" id="SSF52343">
    <property type="entry name" value="Ferredoxin reductase-like, C-terminal NADP-linked domain"/>
    <property type="match status" value="1"/>
</dbReference>
<dbReference type="GO" id="GO:0008941">
    <property type="term" value="F:nitric oxide dioxygenase NAD(P)H activity"/>
    <property type="evidence" value="ECO:0007669"/>
    <property type="project" value="UniProtKB-EC"/>
</dbReference>
<dbReference type="GO" id="GO:0005344">
    <property type="term" value="F:oxygen carrier activity"/>
    <property type="evidence" value="ECO:0007669"/>
    <property type="project" value="UniProtKB-KW"/>
</dbReference>
<comment type="cofactor">
    <cofactor evidence="2">
        <name>FAD</name>
        <dbReference type="ChEBI" id="CHEBI:57692"/>
    </cofactor>
</comment>
<evidence type="ECO:0000256" key="11">
    <source>
        <dbReference type="RuleBase" id="RU000356"/>
    </source>
</evidence>
<keyword evidence="11" id="KW-0561">Oxygen transport</keyword>
<dbReference type="EMBL" id="CTEE01000001">
    <property type="protein sequence ID" value="CQD04830.1"/>
    <property type="molecule type" value="Genomic_DNA"/>
</dbReference>
<dbReference type="GO" id="GO:0020037">
    <property type="term" value="F:heme binding"/>
    <property type="evidence" value="ECO:0007669"/>
    <property type="project" value="InterPro"/>
</dbReference>
<evidence type="ECO:0000256" key="5">
    <source>
        <dbReference type="ARBA" id="ARBA00022714"/>
    </source>
</evidence>
<keyword evidence="6" id="KW-0521">NADP</keyword>
<dbReference type="InterPro" id="IPR000971">
    <property type="entry name" value="Globin"/>
</dbReference>
<dbReference type="InterPro" id="IPR050415">
    <property type="entry name" value="MRET"/>
</dbReference>
<comment type="similarity">
    <text evidence="3">In the C-terminal section; belongs to the flavoprotein pyridine nucleotide cytochrome reductase family.</text>
</comment>
<keyword evidence="11" id="KW-0813">Transport</keyword>
<dbReference type="PRINTS" id="PR00410">
    <property type="entry name" value="PHEHYDRXLASE"/>
</dbReference>
<evidence type="ECO:0000256" key="6">
    <source>
        <dbReference type="ARBA" id="ARBA00022857"/>
    </source>
</evidence>
<evidence type="ECO:0000256" key="7">
    <source>
        <dbReference type="ARBA" id="ARBA00023014"/>
    </source>
</evidence>
<dbReference type="InterPro" id="IPR009050">
    <property type="entry name" value="Globin-like_sf"/>
</dbReference>
<dbReference type="InterPro" id="IPR008333">
    <property type="entry name" value="Cbr1-like_FAD-bd_dom"/>
</dbReference>
<dbReference type="AlphaFoldDB" id="A0A0E4GVU3"/>
<evidence type="ECO:0000313" key="15">
    <source>
        <dbReference type="Proteomes" id="UP000199251"/>
    </source>
</evidence>
<dbReference type="InterPro" id="IPR017938">
    <property type="entry name" value="Riboflavin_synthase-like_b-brl"/>
</dbReference>
<dbReference type="PROSITE" id="PS01033">
    <property type="entry name" value="GLOBIN"/>
    <property type="match status" value="1"/>
</dbReference>
<evidence type="ECO:0000259" key="13">
    <source>
        <dbReference type="PROSITE" id="PS51384"/>
    </source>
</evidence>
<dbReference type="GO" id="GO:0019825">
    <property type="term" value="F:oxygen binding"/>
    <property type="evidence" value="ECO:0007669"/>
    <property type="project" value="InterPro"/>
</dbReference>
<dbReference type="PANTHER" id="PTHR47354">
    <property type="entry name" value="NADH OXIDOREDUCTASE HCR"/>
    <property type="match status" value="1"/>
</dbReference>
<gene>
    <name evidence="14" type="ORF">BN1232_00781</name>
</gene>
<dbReference type="InterPro" id="IPR012292">
    <property type="entry name" value="Globin/Proto"/>
</dbReference>
<protein>
    <recommendedName>
        <fullName evidence="4">nitric oxide dioxygenase</fullName>
        <ecNumber evidence="4">1.14.12.17</ecNumber>
    </recommendedName>
</protein>
<accession>A0A0E4GVU3</accession>
<dbReference type="Pfam" id="PF00175">
    <property type="entry name" value="NAD_binding_1"/>
    <property type="match status" value="1"/>
</dbReference>
<comment type="catalytic activity">
    <reaction evidence="10">
        <text>2 nitric oxide + NADPH + 2 O2 = 2 nitrate + NADP(+) + H(+)</text>
        <dbReference type="Rhea" id="RHEA:19465"/>
        <dbReference type="ChEBI" id="CHEBI:15378"/>
        <dbReference type="ChEBI" id="CHEBI:15379"/>
        <dbReference type="ChEBI" id="CHEBI:16480"/>
        <dbReference type="ChEBI" id="CHEBI:17632"/>
        <dbReference type="ChEBI" id="CHEBI:57783"/>
        <dbReference type="ChEBI" id="CHEBI:58349"/>
        <dbReference type="EC" id="1.14.12.17"/>
    </reaction>
</comment>
<comment type="cofactor">
    <cofactor evidence="1">
        <name>heme b</name>
        <dbReference type="ChEBI" id="CHEBI:60344"/>
    </cofactor>
</comment>
<dbReference type="PANTHER" id="PTHR47354:SF5">
    <property type="entry name" value="PROTEIN RFBI"/>
    <property type="match status" value="1"/>
</dbReference>
<dbReference type="STRING" id="141349.BN1232_00781"/>
<evidence type="ECO:0000259" key="12">
    <source>
        <dbReference type="PROSITE" id="PS01033"/>
    </source>
</evidence>
<comment type="catalytic activity">
    <reaction evidence="9">
        <text>2 nitric oxide + NADH + 2 O2 = 2 nitrate + NAD(+) + H(+)</text>
        <dbReference type="Rhea" id="RHEA:19469"/>
        <dbReference type="ChEBI" id="CHEBI:15378"/>
        <dbReference type="ChEBI" id="CHEBI:15379"/>
        <dbReference type="ChEBI" id="CHEBI:16480"/>
        <dbReference type="ChEBI" id="CHEBI:17632"/>
        <dbReference type="ChEBI" id="CHEBI:57540"/>
        <dbReference type="ChEBI" id="CHEBI:57945"/>
        <dbReference type="EC" id="1.14.12.17"/>
    </reaction>
</comment>
<dbReference type="PRINTS" id="PR00371">
    <property type="entry name" value="FPNCR"/>
</dbReference>
<reference evidence="14 15" key="1">
    <citation type="submission" date="2015-03" db="EMBL/GenBank/DDBJ databases">
        <authorList>
            <person name="Urmite Genomes"/>
        </authorList>
    </citation>
    <scope>NUCLEOTIDE SEQUENCE [LARGE SCALE GENOMIC DNA]</scope>
    <source>
        <strain evidence="14 15">CSUR P1491</strain>
    </source>
</reference>
<dbReference type="SUPFAM" id="SSF46458">
    <property type="entry name" value="Globin-like"/>
    <property type="match status" value="1"/>
</dbReference>